<accession>A0A9N9GQB4</accession>
<name>A0A9N9GQB4_9GLOM</name>
<dbReference type="OrthoDB" id="2437484at2759"/>
<dbReference type="Proteomes" id="UP000789572">
    <property type="component" value="Unassembled WGS sequence"/>
</dbReference>
<proteinExistence type="predicted"/>
<evidence type="ECO:0000313" key="2">
    <source>
        <dbReference type="Proteomes" id="UP000789572"/>
    </source>
</evidence>
<feature type="non-terminal residue" evidence="1">
    <location>
        <position position="1"/>
    </location>
</feature>
<dbReference type="AlphaFoldDB" id="A0A9N9GQB4"/>
<evidence type="ECO:0000313" key="1">
    <source>
        <dbReference type="EMBL" id="CAG8625726.1"/>
    </source>
</evidence>
<dbReference type="EMBL" id="CAJVPJ010002620">
    <property type="protein sequence ID" value="CAG8625726.1"/>
    <property type="molecule type" value="Genomic_DNA"/>
</dbReference>
<reference evidence="1" key="1">
    <citation type="submission" date="2021-06" db="EMBL/GenBank/DDBJ databases">
        <authorList>
            <person name="Kallberg Y."/>
            <person name="Tangrot J."/>
            <person name="Rosling A."/>
        </authorList>
    </citation>
    <scope>NUCLEOTIDE SEQUENCE</scope>
    <source>
        <strain evidence="1">IA702</strain>
    </source>
</reference>
<keyword evidence="2" id="KW-1185">Reference proteome</keyword>
<organism evidence="1 2">
    <name type="scientific">Paraglomus occultum</name>
    <dbReference type="NCBI Taxonomy" id="144539"/>
    <lineage>
        <taxon>Eukaryota</taxon>
        <taxon>Fungi</taxon>
        <taxon>Fungi incertae sedis</taxon>
        <taxon>Mucoromycota</taxon>
        <taxon>Glomeromycotina</taxon>
        <taxon>Glomeromycetes</taxon>
        <taxon>Paraglomerales</taxon>
        <taxon>Paraglomeraceae</taxon>
        <taxon>Paraglomus</taxon>
    </lineage>
</organism>
<protein>
    <submittedName>
        <fullName evidence="1">8356_t:CDS:1</fullName>
    </submittedName>
</protein>
<gene>
    <name evidence="1" type="ORF">POCULU_LOCUS8639</name>
</gene>
<sequence length="68" mass="8042">MYRRYYYVEFNEYPQTSETGVTIVYDVSAPEEDRKAFALKNIQYLILIGDPGIFLMHMNIPFGSKNPW</sequence>
<comment type="caution">
    <text evidence="1">The sequence shown here is derived from an EMBL/GenBank/DDBJ whole genome shotgun (WGS) entry which is preliminary data.</text>
</comment>